<dbReference type="InterPro" id="IPR005835">
    <property type="entry name" value="NTP_transferase_dom"/>
</dbReference>
<name>A0A9D2IEK6_9BACT</name>
<protein>
    <recommendedName>
        <fullName evidence="2">mannose-1-phosphate guanylyltransferase</fullName>
        <ecNumber evidence="2">2.7.7.13</ecNumber>
    </recommendedName>
</protein>
<dbReference type="Proteomes" id="UP000824259">
    <property type="component" value="Unassembled WGS sequence"/>
</dbReference>
<comment type="similarity">
    <text evidence="1">Belongs to the mannose-6-phosphate isomerase type 2 family.</text>
</comment>
<evidence type="ECO:0000256" key="3">
    <source>
        <dbReference type="ARBA" id="ARBA00022679"/>
    </source>
</evidence>
<evidence type="ECO:0000313" key="10">
    <source>
        <dbReference type="EMBL" id="HJA98472.1"/>
    </source>
</evidence>
<organism evidence="10 11">
    <name type="scientific">Candidatus Alistipes avicola</name>
    <dbReference type="NCBI Taxonomy" id="2838432"/>
    <lineage>
        <taxon>Bacteria</taxon>
        <taxon>Pseudomonadati</taxon>
        <taxon>Bacteroidota</taxon>
        <taxon>Bacteroidia</taxon>
        <taxon>Bacteroidales</taxon>
        <taxon>Rikenellaceae</taxon>
        <taxon>Alistipes</taxon>
    </lineage>
</organism>
<keyword evidence="5" id="KW-0547">Nucleotide-binding</keyword>
<dbReference type="GO" id="GO:0004475">
    <property type="term" value="F:mannose-1-phosphate guanylyltransferase (GTP) activity"/>
    <property type="evidence" value="ECO:0007669"/>
    <property type="project" value="UniProtKB-EC"/>
</dbReference>
<evidence type="ECO:0000259" key="8">
    <source>
        <dbReference type="Pfam" id="PF00483"/>
    </source>
</evidence>
<proteinExistence type="inferred from homology"/>
<dbReference type="SUPFAM" id="SSF53448">
    <property type="entry name" value="Nucleotide-diphospho-sugar transferases"/>
    <property type="match status" value="1"/>
</dbReference>
<evidence type="ECO:0000313" key="11">
    <source>
        <dbReference type="Proteomes" id="UP000824259"/>
    </source>
</evidence>
<dbReference type="InterPro" id="IPR051161">
    <property type="entry name" value="Mannose-6P_isomerase_type2"/>
</dbReference>
<dbReference type="PANTHER" id="PTHR46390">
    <property type="entry name" value="MANNOSE-1-PHOSPHATE GUANYLYLTRANSFERASE"/>
    <property type="match status" value="1"/>
</dbReference>
<keyword evidence="3 10" id="KW-0808">Transferase</keyword>
<dbReference type="SUPFAM" id="SSF159283">
    <property type="entry name" value="Guanosine diphospho-D-mannose pyrophosphorylase/mannose-6-phosphate isomerase linker domain"/>
    <property type="match status" value="1"/>
</dbReference>
<comment type="catalytic activity">
    <reaction evidence="7">
        <text>alpha-D-mannose 1-phosphate + GTP + H(+) = GDP-alpha-D-mannose + diphosphate</text>
        <dbReference type="Rhea" id="RHEA:15229"/>
        <dbReference type="ChEBI" id="CHEBI:15378"/>
        <dbReference type="ChEBI" id="CHEBI:33019"/>
        <dbReference type="ChEBI" id="CHEBI:37565"/>
        <dbReference type="ChEBI" id="CHEBI:57527"/>
        <dbReference type="ChEBI" id="CHEBI:58409"/>
        <dbReference type="EC" id="2.7.7.13"/>
    </reaction>
</comment>
<dbReference type="Pfam" id="PF00483">
    <property type="entry name" value="NTP_transferase"/>
    <property type="match status" value="1"/>
</dbReference>
<feature type="domain" description="Nucleotidyl transferase" evidence="8">
    <location>
        <begin position="8"/>
        <end position="284"/>
    </location>
</feature>
<sequence length="358" mass="40780">MNNQTYCVIMAGGIGRRFWPLSRQTMPKQFLDILGTGKSFLRMTFDRFRKIIPENNFLIVTNARYKELVRQQLPEIGEDQILCEPIGRNTAPCICYAASVLRKKDPKAKMIVTPSDHLILDEEAFRPIIEDCLDFIDDHAALMTVGITPTRPETGYGYIQVSSDQPISKVKCFTEKPSLELAQTFLQTGEFLWNSGIFIWKVEDILDALRLHLPEHHALFESIDTALGTPAEEEAVARVFSECRAISIDYGVMEKADNVYVHRGEFGWSDIGTWGSLYQHARKDRYANAKPEKGCYTDDTTRSCIISLPEEKIAVIKGLKEFIVVDTKDVLMICPRSEEQNVKKFIDDVKYDSGDKYI</sequence>
<evidence type="ECO:0000256" key="7">
    <source>
        <dbReference type="ARBA" id="ARBA00047343"/>
    </source>
</evidence>
<dbReference type="PANTHER" id="PTHR46390:SF1">
    <property type="entry name" value="MANNOSE-1-PHOSPHATE GUANYLYLTRANSFERASE"/>
    <property type="match status" value="1"/>
</dbReference>
<dbReference type="AlphaFoldDB" id="A0A9D2IEK6"/>
<accession>A0A9D2IEK6</accession>
<dbReference type="Gene3D" id="3.90.550.10">
    <property type="entry name" value="Spore Coat Polysaccharide Biosynthesis Protein SpsA, Chain A"/>
    <property type="match status" value="1"/>
</dbReference>
<dbReference type="Pfam" id="PF22640">
    <property type="entry name" value="ManC_GMP_beta-helix"/>
    <property type="match status" value="1"/>
</dbReference>
<evidence type="ECO:0000256" key="1">
    <source>
        <dbReference type="ARBA" id="ARBA00006115"/>
    </source>
</evidence>
<dbReference type="CDD" id="cd02509">
    <property type="entry name" value="GDP-M1P_Guanylyltransferase"/>
    <property type="match status" value="1"/>
</dbReference>
<dbReference type="InterPro" id="IPR049577">
    <property type="entry name" value="GMPP_N"/>
</dbReference>
<evidence type="ECO:0000256" key="2">
    <source>
        <dbReference type="ARBA" id="ARBA00012387"/>
    </source>
</evidence>
<evidence type="ECO:0000259" key="9">
    <source>
        <dbReference type="Pfam" id="PF22640"/>
    </source>
</evidence>
<keyword evidence="4" id="KW-0548">Nucleotidyltransferase</keyword>
<dbReference type="InterPro" id="IPR054566">
    <property type="entry name" value="ManC/GMP-like_b-helix"/>
</dbReference>
<gene>
    <name evidence="10" type="ORF">H9779_02585</name>
</gene>
<feature type="domain" description="MannoseP isomerase/GMP-like beta-helix" evidence="9">
    <location>
        <begin position="301"/>
        <end position="347"/>
    </location>
</feature>
<keyword evidence="6" id="KW-0342">GTP-binding</keyword>
<evidence type="ECO:0000256" key="4">
    <source>
        <dbReference type="ARBA" id="ARBA00022695"/>
    </source>
</evidence>
<dbReference type="GO" id="GO:0009298">
    <property type="term" value="P:GDP-mannose biosynthetic process"/>
    <property type="evidence" value="ECO:0007669"/>
    <property type="project" value="TreeGrafter"/>
</dbReference>
<dbReference type="GO" id="GO:0005525">
    <property type="term" value="F:GTP binding"/>
    <property type="evidence" value="ECO:0007669"/>
    <property type="project" value="UniProtKB-KW"/>
</dbReference>
<dbReference type="InterPro" id="IPR029044">
    <property type="entry name" value="Nucleotide-diphossugar_trans"/>
</dbReference>
<evidence type="ECO:0000256" key="6">
    <source>
        <dbReference type="ARBA" id="ARBA00023134"/>
    </source>
</evidence>
<comment type="caution">
    <text evidence="10">The sequence shown here is derived from an EMBL/GenBank/DDBJ whole genome shotgun (WGS) entry which is preliminary data.</text>
</comment>
<dbReference type="FunFam" id="3.90.550.10:FF:000046">
    <property type="entry name" value="Mannose-1-phosphate guanylyltransferase (GDP)"/>
    <property type="match status" value="1"/>
</dbReference>
<reference evidence="10" key="1">
    <citation type="journal article" date="2021" name="PeerJ">
        <title>Extensive microbial diversity within the chicken gut microbiome revealed by metagenomics and culture.</title>
        <authorList>
            <person name="Gilroy R."/>
            <person name="Ravi A."/>
            <person name="Getino M."/>
            <person name="Pursley I."/>
            <person name="Horton D.L."/>
            <person name="Alikhan N.F."/>
            <person name="Baker D."/>
            <person name="Gharbi K."/>
            <person name="Hall N."/>
            <person name="Watson M."/>
            <person name="Adriaenssens E.M."/>
            <person name="Foster-Nyarko E."/>
            <person name="Jarju S."/>
            <person name="Secka A."/>
            <person name="Antonio M."/>
            <person name="Oren A."/>
            <person name="Chaudhuri R.R."/>
            <person name="La Ragione R."/>
            <person name="Hildebrand F."/>
            <person name="Pallen M.J."/>
        </authorList>
    </citation>
    <scope>NUCLEOTIDE SEQUENCE</scope>
    <source>
        <strain evidence="10">CHK169-11906</strain>
    </source>
</reference>
<reference evidence="10" key="2">
    <citation type="submission" date="2021-04" db="EMBL/GenBank/DDBJ databases">
        <authorList>
            <person name="Gilroy R."/>
        </authorList>
    </citation>
    <scope>NUCLEOTIDE SEQUENCE</scope>
    <source>
        <strain evidence="10">CHK169-11906</strain>
    </source>
</reference>
<dbReference type="EC" id="2.7.7.13" evidence="2"/>
<evidence type="ECO:0000256" key="5">
    <source>
        <dbReference type="ARBA" id="ARBA00022741"/>
    </source>
</evidence>
<dbReference type="EMBL" id="DWYR01000008">
    <property type="protein sequence ID" value="HJA98472.1"/>
    <property type="molecule type" value="Genomic_DNA"/>
</dbReference>